<comment type="subcellular location">
    <subcellularLocation>
        <location evidence="1">Cytoplasm</location>
    </subcellularLocation>
</comment>
<keyword evidence="8" id="KW-0131">Cell cycle</keyword>
<dbReference type="PANTHER" id="PTHR43783:SF1">
    <property type="entry name" value="UDP-N-ACETYLGLUCOSAMINE 1-CARBOXYVINYLTRANSFERASE"/>
    <property type="match status" value="1"/>
</dbReference>
<dbReference type="SUPFAM" id="SSF55205">
    <property type="entry name" value="EPT/RTPC-like"/>
    <property type="match status" value="1"/>
</dbReference>
<protein>
    <recommendedName>
        <fullName evidence="12">UDP-N-acetylglucosamine 1-carboxyvinyltransferase</fullName>
        <ecNumber evidence="11">2.5.1.7</ecNumber>
    </recommendedName>
    <alternativeName>
        <fullName evidence="13">Enoylpyruvate transferase</fullName>
    </alternativeName>
    <alternativeName>
        <fullName evidence="14">UDP-N-acetylglucosamine enolpyruvyl transferase</fullName>
    </alternativeName>
</protein>
<evidence type="ECO:0000256" key="11">
    <source>
        <dbReference type="ARBA" id="ARBA00039108"/>
    </source>
</evidence>
<evidence type="ECO:0000256" key="9">
    <source>
        <dbReference type="ARBA" id="ARBA00023316"/>
    </source>
</evidence>
<dbReference type="Proteomes" id="UP000229307">
    <property type="component" value="Unassembled WGS sequence"/>
</dbReference>
<reference evidence="18" key="1">
    <citation type="submission" date="2017-09" db="EMBL/GenBank/DDBJ databases">
        <title>Depth-based differentiation of microbial function through sediment-hosted aquifers and enrichment of novel symbionts in the deep terrestrial subsurface.</title>
        <authorList>
            <person name="Probst A.J."/>
            <person name="Ladd B."/>
            <person name="Jarett J.K."/>
            <person name="Geller-Mcgrath D.E."/>
            <person name="Sieber C.M.K."/>
            <person name="Emerson J.B."/>
            <person name="Anantharaman K."/>
            <person name="Thomas B.C."/>
            <person name="Malmstrom R."/>
            <person name="Stieglmeier M."/>
            <person name="Klingl A."/>
            <person name="Woyke T."/>
            <person name="Ryan C.M."/>
            <person name="Banfield J.F."/>
        </authorList>
    </citation>
    <scope>NUCLEOTIDE SEQUENCE [LARGE SCALE GENOMIC DNA]</scope>
</reference>
<dbReference type="InterPro" id="IPR050068">
    <property type="entry name" value="MurA_subfamily"/>
</dbReference>
<comment type="catalytic activity">
    <reaction evidence="15">
        <text>phosphoenolpyruvate + UDP-N-acetyl-alpha-D-glucosamine = UDP-N-acetyl-3-O-(1-carboxyvinyl)-alpha-D-glucosamine + phosphate</text>
        <dbReference type="Rhea" id="RHEA:18681"/>
        <dbReference type="ChEBI" id="CHEBI:43474"/>
        <dbReference type="ChEBI" id="CHEBI:57705"/>
        <dbReference type="ChEBI" id="CHEBI:58702"/>
        <dbReference type="ChEBI" id="CHEBI:68483"/>
        <dbReference type="EC" id="2.5.1.7"/>
    </reaction>
</comment>
<evidence type="ECO:0000256" key="8">
    <source>
        <dbReference type="ARBA" id="ARBA00023306"/>
    </source>
</evidence>
<dbReference type="Gene3D" id="3.65.10.10">
    <property type="entry name" value="Enolpyruvate transferase domain"/>
    <property type="match status" value="1"/>
</dbReference>
<evidence type="ECO:0000259" key="16">
    <source>
        <dbReference type="Pfam" id="PF00275"/>
    </source>
</evidence>
<evidence type="ECO:0000256" key="6">
    <source>
        <dbReference type="ARBA" id="ARBA00022960"/>
    </source>
</evidence>
<gene>
    <name evidence="17" type="ORF">COY52_02380</name>
</gene>
<evidence type="ECO:0000256" key="14">
    <source>
        <dbReference type="ARBA" id="ARBA00042842"/>
    </source>
</evidence>
<evidence type="ECO:0000256" key="5">
    <source>
        <dbReference type="ARBA" id="ARBA00022679"/>
    </source>
</evidence>
<sequence length="211" mass="23108">KNTGPGCLEITGVERLKGTFYRVIPDRIETGTFLIAGAAAGGEVTLKDVRPDHVKIITDKLKKMGTSVDIKKNSMTVSGKKRLKGAEIDTDPFPGFPTDLQPQMMSLLCVCRGKSVVRETIFENRFMHIGELQRMGARVEIRGNSAVITGVEYLNGTSVMASDIRCGAALVVAGLEARGETCISRIYHIDRGYEKIEDKFKSLGARIKRTS</sequence>
<comment type="similarity">
    <text evidence="10">Belongs to the EPSP synthase family. MurA subfamily.</text>
</comment>
<dbReference type="GO" id="GO:0008760">
    <property type="term" value="F:UDP-N-acetylglucosamine 1-carboxyvinyltransferase activity"/>
    <property type="evidence" value="ECO:0007669"/>
    <property type="project" value="UniProtKB-EC"/>
</dbReference>
<evidence type="ECO:0000256" key="4">
    <source>
        <dbReference type="ARBA" id="ARBA00022618"/>
    </source>
</evidence>
<proteinExistence type="inferred from homology"/>
<evidence type="ECO:0000256" key="10">
    <source>
        <dbReference type="ARBA" id="ARBA00038367"/>
    </source>
</evidence>
<evidence type="ECO:0000256" key="12">
    <source>
        <dbReference type="ARBA" id="ARBA00039754"/>
    </source>
</evidence>
<keyword evidence="9" id="KW-0961">Cell wall biogenesis/degradation</keyword>
<evidence type="ECO:0000256" key="13">
    <source>
        <dbReference type="ARBA" id="ARBA00042443"/>
    </source>
</evidence>
<dbReference type="InterPro" id="IPR036968">
    <property type="entry name" value="Enolpyruvate_Tfrase_sf"/>
</dbReference>
<dbReference type="PANTHER" id="PTHR43783">
    <property type="entry name" value="UDP-N-ACETYLGLUCOSAMINE 1-CARBOXYVINYLTRANSFERASE"/>
    <property type="match status" value="1"/>
</dbReference>
<dbReference type="EC" id="2.5.1.7" evidence="11"/>
<keyword evidence="4" id="KW-0132">Cell division</keyword>
<comment type="pathway">
    <text evidence="2">Cell wall biogenesis; peptidoglycan biosynthesis.</text>
</comment>
<name>A0A2M7SED0_9BACT</name>
<keyword evidence="6" id="KW-0133">Cell shape</keyword>
<evidence type="ECO:0000256" key="15">
    <source>
        <dbReference type="ARBA" id="ARBA00047527"/>
    </source>
</evidence>
<accession>A0A2M7SED0</accession>
<evidence type="ECO:0000256" key="1">
    <source>
        <dbReference type="ARBA" id="ARBA00004496"/>
    </source>
</evidence>
<dbReference type="InterPro" id="IPR013792">
    <property type="entry name" value="RNA3'P_cycl/enolpyr_Trfase_a/b"/>
</dbReference>
<dbReference type="InterPro" id="IPR001986">
    <property type="entry name" value="Enolpyruvate_Tfrase_dom"/>
</dbReference>
<evidence type="ECO:0000256" key="7">
    <source>
        <dbReference type="ARBA" id="ARBA00022984"/>
    </source>
</evidence>
<dbReference type="GO" id="GO:0005737">
    <property type="term" value="C:cytoplasm"/>
    <property type="evidence" value="ECO:0007669"/>
    <property type="project" value="UniProtKB-SubCell"/>
</dbReference>
<dbReference type="AlphaFoldDB" id="A0A2M7SED0"/>
<keyword evidence="3" id="KW-0963">Cytoplasm</keyword>
<dbReference type="Pfam" id="PF00275">
    <property type="entry name" value="EPSP_synthase"/>
    <property type="match status" value="1"/>
</dbReference>
<evidence type="ECO:0000256" key="2">
    <source>
        <dbReference type="ARBA" id="ARBA00004752"/>
    </source>
</evidence>
<evidence type="ECO:0000256" key="3">
    <source>
        <dbReference type="ARBA" id="ARBA00022490"/>
    </source>
</evidence>
<comment type="caution">
    <text evidence="17">The sequence shown here is derived from an EMBL/GenBank/DDBJ whole genome shotgun (WGS) entry which is preliminary data.</text>
</comment>
<feature type="domain" description="Enolpyruvate transferase" evidence="16">
    <location>
        <begin position="8"/>
        <end position="199"/>
    </location>
</feature>
<keyword evidence="7" id="KW-0573">Peptidoglycan synthesis</keyword>
<dbReference type="EMBL" id="PFMR01000076">
    <property type="protein sequence ID" value="PIZ17876.1"/>
    <property type="molecule type" value="Genomic_DNA"/>
</dbReference>
<dbReference type="GO" id="GO:0071555">
    <property type="term" value="P:cell wall organization"/>
    <property type="evidence" value="ECO:0007669"/>
    <property type="project" value="UniProtKB-KW"/>
</dbReference>
<dbReference type="GO" id="GO:0008360">
    <property type="term" value="P:regulation of cell shape"/>
    <property type="evidence" value="ECO:0007669"/>
    <property type="project" value="UniProtKB-KW"/>
</dbReference>
<evidence type="ECO:0000313" key="18">
    <source>
        <dbReference type="Proteomes" id="UP000229307"/>
    </source>
</evidence>
<dbReference type="GO" id="GO:0009252">
    <property type="term" value="P:peptidoglycan biosynthetic process"/>
    <property type="evidence" value="ECO:0007669"/>
    <property type="project" value="UniProtKB-KW"/>
</dbReference>
<dbReference type="GO" id="GO:0051301">
    <property type="term" value="P:cell division"/>
    <property type="evidence" value="ECO:0007669"/>
    <property type="project" value="UniProtKB-KW"/>
</dbReference>
<feature type="non-terminal residue" evidence="17">
    <location>
        <position position="1"/>
    </location>
</feature>
<keyword evidence="5 17" id="KW-0808">Transferase</keyword>
<organism evidence="17 18">
    <name type="scientific">Candidatus Desantisbacteria bacterium CG_4_10_14_0_8_um_filter_48_22</name>
    <dbReference type="NCBI Taxonomy" id="1974543"/>
    <lineage>
        <taxon>Bacteria</taxon>
        <taxon>Candidatus Desantisiibacteriota</taxon>
    </lineage>
</organism>
<evidence type="ECO:0000313" key="17">
    <source>
        <dbReference type="EMBL" id="PIZ17876.1"/>
    </source>
</evidence>